<keyword evidence="1" id="KW-0812">Transmembrane</keyword>
<gene>
    <name evidence="2" type="primary">DnaJ-60</name>
    <name evidence="2" type="ORF">Bhyg_17028</name>
</gene>
<evidence type="ECO:0000313" key="3">
    <source>
        <dbReference type="Proteomes" id="UP001151699"/>
    </source>
</evidence>
<evidence type="ECO:0000256" key="1">
    <source>
        <dbReference type="SAM" id="Phobius"/>
    </source>
</evidence>
<reference evidence="2" key="1">
    <citation type="submission" date="2022-07" db="EMBL/GenBank/DDBJ databases">
        <authorList>
            <person name="Trinca V."/>
            <person name="Uliana J.V.C."/>
            <person name="Torres T.T."/>
            <person name="Ward R.J."/>
            <person name="Monesi N."/>
        </authorList>
    </citation>
    <scope>NUCLEOTIDE SEQUENCE</scope>
    <source>
        <strain evidence="2">HSMRA1968</strain>
        <tissue evidence="2">Whole embryos</tissue>
    </source>
</reference>
<dbReference type="SUPFAM" id="SSF46565">
    <property type="entry name" value="Chaperone J-domain"/>
    <property type="match status" value="1"/>
</dbReference>
<name>A0A9Q0MMI2_9DIPT</name>
<keyword evidence="3" id="KW-1185">Reference proteome</keyword>
<dbReference type="InterPro" id="IPR036869">
    <property type="entry name" value="J_dom_sf"/>
</dbReference>
<protein>
    <submittedName>
        <fullName evidence="2">DnaJ-like protein 60</fullName>
    </submittedName>
</protein>
<dbReference type="EMBL" id="WJQU01002004">
    <property type="protein sequence ID" value="KAJ6633449.1"/>
    <property type="molecule type" value="Genomic_DNA"/>
</dbReference>
<feature type="non-terminal residue" evidence="2">
    <location>
        <position position="141"/>
    </location>
</feature>
<sequence>ASLRQNSDNFRAIVEAYKVLGKADSRASYDAGINLYNRPYGVYDFTEQSRSVPPSNYYGVFGKERISNKRIVLYCMLFMLAGIIVQTLAIRYSLTFRREKLDKMSAKAAKMHSLARANAVEFGNDYQLEKFAQKCAENARS</sequence>
<dbReference type="PANTHER" id="PTHR44825:SF1">
    <property type="entry name" value="DNAJ HOMOLOG SUBFAMILY C MEMBER 4"/>
    <property type="match status" value="1"/>
</dbReference>
<dbReference type="OrthoDB" id="445556at2759"/>
<proteinExistence type="predicted"/>
<feature type="non-terminal residue" evidence="2">
    <location>
        <position position="1"/>
    </location>
</feature>
<keyword evidence="1" id="KW-0472">Membrane</keyword>
<feature type="transmembrane region" description="Helical" evidence="1">
    <location>
        <begin position="71"/>
        <end position="94"/>
    </location>
</feature>
<keyword evidence="1" id="KW-1133">Transmembrane helix</keyword>
<evidence type="ECO:0000313" key="2">
    <source>
        <dbReference type="EMBL" id="KAJ6633449.1"/>
    </source>
</evidence>
<dbReference type="PANTHER" id="PTHR44825">
    <property type="match status" value="1"/>
</dbReference>
<dbReference type="AlphaFoldDB" id="A0A9Q0MMI2"/>
<comment type="caution">
    <text evidence="2">The sequence shown here is derived from an EMBL/GenBank/DDBJ whole genome shotgun (WGS) entry which is preliminary data.</text>
</comment>
<dbReference type="Proteomes" id="UP001151699">
    <property type="component" value="Unassembled WGS sequence"/>
</dbReference>
<organism evidence="2 3">
    <name type="scientific">Pseudolycoriella hygida</name>
    <dbReference type="NCBI Taxonomy" id="35572"/>
    <lineage>
        <taxon>Eukaryota</taxon>
        <taxon>Metazoa</taxon>
        <taxon>Ecdysozoa</taxon>
        <taxon>Arthropoda</taxon>
        <taxon>Hexapoda</taxon>
        <taxon>Insecta</taxon>
        <taxon>Pterygota</taxon>
        <taxon>Neoptera</taxon>
        <taxon>Endopterygota</taxon>
        <taxon>Diptera</taxon>
        <taxon>Nematocera</taxon>
        <taxon>Sciaroidea</taxon>
        <taxon>Sciaridae</taxon>
        <taxon>Pseudolycoriella</taxon>
    </lineage>
</organism>
<accession>A0A9Q0MMI2</accession>
<dbReference type="InterPro" id="IPR052763">
    <property type="entry name" value="DnaJ_C4"/>
</dbReference>